<reference evidence="1 2" key="1">
    <citation type="journal article" date="2015" name="Nat. Commun.">
        <title>Lucilia cuprina genome unlocks parasitic fly biology to underpin future interventions.</title>
        <authorList>
            <person name="Anstead C.A."/>
            <person name="Korhonen P.K."/>
            <person name="Young N.D."/>
            <person name="Hall R.S."/>
            <person name="Jex A.R."/>
            <person name="Murali S.C."/>
            <person name="Hughes D.S."/>
            <person name="Lee S.F."/>
            <person name="Perry T."/>
            <person name="Stroehlein A.J."/>
            <person name="Ansell B.R."/>
            <person name="Breugelmans B."/>
            <person name="Hofmann A."/>
            <person name="Qu J."/>
            <person name="Dugan S."/>
            <person name="Lee S.L."/>
            <person name="Chao H."/>
            <person name="Dinh H."/>
            <person name="Han Y."/>
            <person name="Doddapaneni H.V."/>
            <person name="Worley K.C."/>
            <person name="Muzny D.M."/>
            <person name="Ioannidis P."/>
            <person name="Waterhouse R.M."/>
            <person name="Zdobnov E.M."/>
            <person name="James P.J."/>
            <person name="Bagnall N.H."/>
            <person name="Kotze A.C."/>
            <person name="Gibbs R.A."/>
            <person name="Richards S."/>
            <person name="Batterham P."/>
            <person name="Gasser R.B."/>
        </authorList>
    </citation>
    <scope>NUCLEOTIDE SEQUENCE [LARGE SCALE GENOMIC DNA]</scope>
    <source>
        <strain evidence="1 2">LS</strain>
        <tissue evidence="1">Full body</tissue>
    </source>
</reference>
<dbReference type="AlphaFoldDB" id="A0A0L0CR84"/>
<proteinExistence type="predicted"/>
<protein>
    <submittedName>
        <fullName evidence="1">Uncharacterized protein</fullName>
    </submittedName>
</protein>
<evidence type="ECO:0000313" key="2">
    <source>
        <dbReference type="Proteomes" id="UP000037069"/>
    </source>
</evidence>
<evidence type="ECO:0000313" key="1">
    <source>
        <dbReference type="EMBL" id="KNC33944.1"/>
    </source>
</evidence>
<keyword evidence="2" id="KW-1185">Reference proteome</keyword>
<organism evidence="1 2">
    <name type="scientific">Lucilia cuprina</name>
    <name type="common">Green bottle fly</name>
    <name type="synonym">Australian sheep blowfly</name>
    <dbReference type="NCBI Taxonomy" id="7375"/>
    <lineage>
        <taxon>Eukaryota</taxon>
        <taxon>Metazoa</taxon>
        <taxon>Ecdysozoa</taxon>
        <taxon>Arthropoda</taxon>
        <taxon>Hexapoda</taxon>
        <taxon>Insecta</taxon>
        <taxon>Pterygota</taxon>
        <taxon>Neoptera</taxon>
        <taxon>Endopterygota</taxon>
        <taxon>Diptera</taxon>
        <taxon>Brachycera</taxon>
        <taxon>Muscomorpha</taxon>
        <taxon>Oestroidea</taxon>
        <taxon>Calliphoridae</taxon>
        <taxon>Luciliinae</taxon>
        <taxon>Lucilia</taxon>
    </lineage>
</organism>
<name>A0A0L0CR84_LUCCU</name>
<comment type="caution">
    <text evidence="1">The sequence shown here is derived from an EMBL/GenBank/DDBJ whole genome shotgun (WGS) entry which is preliminary data.</text>
</comment>
<dbReference type="EMBL" id="JRES01000128">
    <property type="protein sequence ID" value="KNC33944.1"/>
    <property type="molecule type" value="Genomic_DNA"/>
</dbReference>
<sequence length="184" mass="20137">MNNGREPQHKRTSICNIDIYKKYSCVLKGFRGNGQMSTLGLETVFISNIVDSVGLTIISNEGVRALDDDSFFISTNILQLTLSLSFNTIAGSKTVKGNQEISFIAFLNYKDSGPTSDSDLKTVASSGRGAAKAMAKRAANTMMNFILICLIVLNDRRLINDKSLKLYGCLNTISTYICNNLSLN</sequence>
<dbReference type="Proteomes" id="UP000037069">
    <property type="component" value="Unassembled WGS sequence"/>
</dbReference>
<gene>
    <name evidence="1" type="ORF">FF38_03536</name>
</gene>
<accession>A0A0L0CR84</accession>